<dbReference type="AlphaFoldDB" id="A0AAV8XLV8"/>
<feature type="domain" description="Myb-like" evidence="6">
    <location>
        <begin position="324"/>
        <end position="381"/>
    </location>
</feature>
<dbReference type="PROSITE" id="PS50090">
    <property type="entry name" value="MYB_LIKE"/>
    <property type="match status" value="4"/>
</dbReference>
<keyword evidence="3" id="KW-0238">DNA-binding</keyword>
<feature type="domain" description="Myb-like" evidence="6">
    <location>
        <begin position="190"/>
        <end position="254"/>
    </location>
</feature>
<dbReference type="EMBL" id="JAPWTK010000486">
    <property type="protein sequence ID" value="KAJ8939455.1"/>
    <property type="molecule type" value="Genomic_DNA"/>
</dbReference>
<dbReference type="Gene3D" id="1.10.10.60">
    <property type="entry name" value="Homeodomain-like"/>
    <property type="match status" value="4"/>
</dbReference>
<evidence type="ECO:0000256" key="4">
    <source>
        <dbReference type="ARBA" id="ARBA00023163"/>
    </source>
</evidence>
<dbReference type="GO" id="GO:0010468">
    <property type="term" value="P:regulation of gene expression"/>
    <property type="evidence" value="ECO:0007669"/>
    <property type="project" value="UniProtKB-ARBA"/>
</dbReference>
<reference evidence="7" key="1">
    <citation type="journal article" date="2023" name="Insect Mol. Biol.">
        <title>Genome sequencing provides insights into the evolution of gene families encoding plant cell wall-degrading enzymes in longhorned beetles.</title>
        <authorList>
            <person name="Shin N.R."/>
            <person name="Okamura Y."/>
            <person name="Kirsch R."/>
            <person name="Pauchet Y."/>
        </authorList>
    </citation>
    <scope>NUCLEOTIDE SEQUENCE</scope>
    <source>
        <strain evidence="7">AMC_N1</strain>
    </source>
</reference>
<dbReference type="Proteomes" id="UP001162162">
    <property type="component" value="Unassembled WGS sequence"/>
</dbReference>
<dbReference type="InterPro" id="IPR001005">
    <property type="entry name" value="SANT/Myb"/>
</dbReference>
<keyword evidence="2" id="KW-0805">Transcription regulation</keyword>
<comment type="subcellular location">
    <subcellularLocation>
        <location evidence="1">Nucleus</location>
    </subcellularLocation>
</comment>
<proteinExistence type="predicted"/>
<dbReference type="Pfam" id="PF13837">
    <property type="entry name" value="Myb_DNA-bind_4"/>
    <property type="match status" value="4"/>
</dbReference>
<dbReference type="GO" id="GO:0003677">
    <property type="term" value="F:DNA binding"/>
    <property type="evidence" value="ECO:0007669"/>
    <property type="project" value="UniProtKB-KW"/>
</dbReference>
<name>A0AAV8XLV8_9CUCU</name>
<gene>
    <name evidence="7" type="ORF">NQ318_023081</name>
</gene>
<accession>A0AAV8XLV8</accession>
<organism evidence="7 8">
    <name type="scientific">Aromia moschata</name>
    <dbReference type="NCBI Taxonomy" id="1265417"/>
    <lineage>
        <taxon>Eukaryota</taxon>
        <taxon>Metazoa</taxon>
        <taxon>Ecdysozoa</taxon>
        <taxon>Arthropoda</taxon>
        <taxon>Hexapoda</taxon>
        <taxon>Insecta</taxon>
        <taxon>Pterygota</taxon>
        <taxon>Neoptera</taxon>
        <taxon>Endopterygota</taxon>
        <taxon>Coleoptera</taxon>
        <taxon>Polyphaga</taxon>
        <taxon>Cucujiformia</taxon>
        <taxon>Chrysomeloidea</taxon>
        <taxon>Cerambycidae</taxon>
        <taxon>Cerambycinae</taxon>
        <taxon>Callichromatini</taxon>
        <taxon>Aromia</taxon>
    </lineage>
</organism>
<dbReference type="InterPro" id="IPR044822">
    <property type="entry name" value="Myb_DNA-bind_4"/>
</dbReference>
<evidence type="ECO:0000256" key="2">
    <source>
        <dbReference type="ARBA" id="ARBA00023015"/>
    </source>
</evidence>
<evidence type="ECO:0000256" key="3">
    <source>
        <dbReference type="ARBA" id="ARBA00023125"/>
    </source>
</evidence>
<dbReference type="GO" id="GO:0005634">
    <property type="term" value="C:nucleus"/>
    <property type="evidence" value="ECO:0007669"/>
    <property type="project" value="UniProtKB-SubCell"/>
</dbReference>
<evidence type="ECO:0000256" key="5">
    <source>
        <dbReference type="ARBA" id="ARBA00023242"/>
    </source>
</evidence>
<evidence type="ECO:0000256" key="1">
    <source>
        <dbReference type="ARBA" id="ARBA00004123"/>
    </source>
</evidence>
<keyword evidence="5" id="KW-0539">Nucleus</keyword>
<dbReference type="PANTHER" id="PTHR21654">
    <property type="entry name" value="FI21293P1"/>
    <property type="match status" value="1"/>
</dbReference>
<evidence type="ECO:0000259" key="6">
    <source>
        <dbReference type="PROSITE" id="PS50090"/>
    </source>
</evidence>
<dbReference type="PANTHER" id="PTHR21654:SF84">
    <property type="entry name" value="SI:DKEY-66I24.7"/>
    <property type="match status" value="1"/>
</dbReference>
<comment type="caution">
    <text evidence="7">The sequence shown here is derived from an EMBL/GenBank/DDBJ whole genome shotgun (WGS) entry which is preliminary data.</text>
</comment>
<protein>
    <recommendedName>
        <fullName evidence="6">Myb-like domain-containing protein</fullName>
    </recommendedName>
</protein>
<feature type="domain" description="Myb-like" evidence="6">
    <location>
        <begin position="67"/>
        <end position="131"/>
    </location>
</feature>
<evidence type="ECO:0000313" key="8">
    <source>
        <dbReference type="Proteomes" id="UP001162162"/>
    </source>
</evidence>
<keyword evidence="4" id="KW-0804">Transcription</keyword>
<feature type="domain" description="Myb-like" evidence="6">
    <location>
        <begin position="478"/>
        <end position="534"/>
    </location>
</feature>
<dbReference type="SMART" id="SM00717">
    <property type="entry name" value="SANT"/>
    <property type="match status" value="4"/>
</dbReference>
<sequence length="629" mass="74185">MEPIEIFDAINNKHINVYVTTEIAEKCRTDNEFAQDLFNKLQDQNIEDGSAIEIETIKCEIEEPSVEDRSEKETWGRRETLKLIKAYQKHYDKFKDHPQKKALWTIIANDLAQQNIHKSAEKCAEKWKNLKRTYKSASERPSIPTRFQYLEEMQNIFNNTEVVVSDSDADGEREVKYDPELDQSHVTSVEETVEKESWSRYETLKLLKCFQKHKGLKHKYATDKKFWAAIAAELTKDNIQKLPEKCATKWKNLYRSYKKNIDKSSVPVRFQYFQEVSDVLNDIELEDVELIDDVDFEKVLDPEQFKCSITDKGNNQTKFKDIASWSADETLKLIKAYKKHKHRFKMCPSKKYVWAIIVSELAKEGVHRDIEKCENKWKGLLRSFRRGMECGESPRFYFYDQISDVLNDGAINEGEVSTTQNDTYEDTEFLSNGDQDMENNEYISENEGVEEGENMSYEQIIIQTEPDQLSETDDSKYWSYNETSALLKAYASRKNNIKELRRNNQLWEGISQELASHNMHKSPENCEKKWKSMLTVYKTHKMNNTGPGKFSFYREMDAMLTEGQLETNELEENVAHNPKCKCMQKRMLEKQQRHIERMQLLKRKLDLEERKVEAFEYYVKHLKTKSDKT</sequence>
<dbReference type="SMART" id="SM00595">
    <property type="entry name" value="MADF"/>
    <property type="match status" value="2"/>
</dbReference>
<evidence type="ECO:0000313" key="7">
    <source>
        <dbReference type="EMBL" id="KAJ8939455.1"/>
    </source>
</evidence>
<keyword evidence="8" id="KW-1185">Reference proteome</keyword>